<dbReference type="EMBL" id="FNZA01000003">
    <property type="protein sequence ID" value="SEI99678.1"/>
    <property type="molecule type" value="Genomic_DNA"/>
</dbReference>
<name>A0A1H6V566_9DEIO</name>
<evidence type="ECO:0000313" key="1">
    <source>
        <dbReference type="EMBL" id="SEI99678.1"/>
    </source>
</evidence>
<evidence type="ECO:0000313" key="2">
    <source>
        <dbReference type="Proteomes" id="UP000199223"/>
    </source>
</evidence>
<proteinExistence type="predicted"/>
<dbReference type="Proteomes" id="UP000199223">
    <property type="component" value="Unassembled WGS sequence"/>
</dbReference>
<gene>
    <name evidence="1" type="ORF">SAMN04488058_10350</name>
</gene>
<dbReference type="AlphaFoldDB" id="A0A1H6V566"/>
<keyword evidence="2" id="KW-1185">Reference proteome</keyword>
<protein>
    <submittedName>
        <fullName evidence="1">Uncharacterized protein</fullName>
    </submittedName>
</protein>
<reference evidence="2" key="1">
    <citation type="submission" date="2016-10" db="EMBL/GenBank/DDBJ databases">
        <authorList>
            <person name="Varghese N."/>
            <person name="Submissions S."/>
        </authorList>
    </citation>
    <scope>NUCLEOTIDE SEQUENCE [LARGE SCALE GENOMIC DNA]</scope>
    <source>
        <strain evidence="2">CGMCC 1.10218</strain>
    </source>
</reference>
<sequence length="236" mass="25428">MMAGPAFLSAALVLAACGSPPVVPEPEPQPTEQAGAILGQITPIGQDTQIRAEIEGIRTGVDSQGKFGLTLPDVATMTSTYQNDLLPVYQAPTPPNESGDSVFGLCTSVTQDAPDDLKVYPINELRTDTGRTLVQNRAPNSQEGLKLRTWWFSTQDVTFSFKGDCIGLGQVDTTLALKRGWNAVDTDYFGNRTTYVVAPLPQMILPWTDSSAALQSLSLGKNALAPWKNLPQYQGR</sequence>
<organism evidence="1 2">
    <name type="scientific">Deinococcus reticulitermitis</name>
    <dbReference type="NCBI Taxonomy" id="856736"/>
    <lineage>
        <taxon>Bacteria</taxon>
        <taxon>Thermotogati</taxon>
        <taxon>Deinococcota</taxon>
        <taxon>Deinococci</taxon>
        <taxon>Deinococcales</taxon>
        <taxon>Deinococcaceae</taxon>
        <taxon>Deinococcus</taxon>
    </lineage>
</organism>
<accession>A0A1H6V566</accession>